<name>A0A919S9K3_9ACTN</name>
<keyword evidence="1" id="KW-0812">Transmembrane</keyword>
<comment type="caution">
    <text evidence="2">The sequence shown here is derived from an EMBL/GenBank/DDBJ whole genome shotgun (WGS) entry which is preliminary data.</text>
</comment>
<keyword evidence="3" id="KW-1185">Reference proteome</keyword>
<evidence type="ECO:0000313" key="3">
    <source>
        <dbReference type="Proteomes" id="UP000680865"/>
    </source>
</evidence>
<dbReference type="Gene3D" id="1.25.40.10">
    <property type="entry name" value="Tetratricopeptide repeat domain"/>
    <property type="match status" value="1"/>
</dbReference>
<sequence length="282" mass="30687">MRDALGQAKELFDNERYDEALQLVEGHLADHPDDALAWHRRAEALLGLEREDEAVAAVDRSIALDTSNSMAYRLRAVLHQNSQRFPEMRADAERALELDASDYRAMVMVAFGAVMFGSSVDLFKPLVKRARRLAPDEPGVQWLNGLILKTWFRAAGVTFFAAALAVLGGWLLLDPSDDGVAPRLMWTLLALAAGAGAGIWAGNVEGEKPPWHSFALVVLAPVGVVLAGAAMGIATGDVKAGLITAALALVVTAVIRARWLFVQIRGYDSRLYPDGKPQRTRY</sequence>
<feature type="transmembrane region" description="Helical" evidence="1">
    <location>
        <begin position="240"/>
        <end position="261"/>
    </location>
</feature>
<feature type="transmembrane region" description="Helical" evidence="1">
    <location>
        <begin position="184"/>
        <end position="202"/>
    </location>
</feature>
<dbReference type="EMBL" id="BOQP01000003">
    <property type="protein sequence ID" value="GIM67455.1"/>
    <property type="molecule type" value="Genomic_DNA"/>
</dbReference>
<keyword evidence="1" id="KW-1133">Transmembrane helix</keyword>
<evidence type="ECO:0008006" key="4">
    <source>
        <dbReference type="Google" id="ProtNLM"/>
    </source>
</evidence>
<evidence type="ECO:0000313" key="2">
    <source>
        <dbReference type="EMBL" id="GIM67455.1"/>
    </source>
</evidence>
<dbReference type="AlphaFoldDB" id="A0A919S9K3"/>
<feature type="transmembrane region" description="Helical" evidence="1">
    <location>
        <begin position="214"/>
        <end position="234"/>
    </location>
</feature>
<dbReference type="SMART" id="SM00028">
    <property type="entry name" value="TPR"/>
    <property type="match status" value="2"/>
</dbReference>
<evidence type="ECO:0000256" key="1">
    <source>
        <dbReference type="SAM" id="Phobius"/>
    </source>
</evidence>
<dbReference type="RefSeq" id="WP_212995672.1">
    <property type="nucleotide sequence ID" value="NZ_BAAATW010000009.1"/>
</dbReference>
<dbReference type="Pfam" id="PF14559">
    <property type="entry name" value="TPR_19"/>
    <property type="match status" value="1"/>
</dbReference>
<accession>A0A919S9K3</accession>
<organism evidence="2 3">
    <name type="scientific">Winogradskya consettensis</name>
    <dbReference type="NCBI Taxonomy" id="113560"/>
    <lineage>
        <taxon>Bacteria</taxon>
        <taxon>Bacillati</taxon>
        <taxon>Actinomycetota</taxon>
        <taxon>Actinomycetes</taxon>
        <taxon>Micromonosporales</taxon>
        <taxon>Micromonosporaceae</taxon>
        <taxon>Winogradskya</taxon>
    </lineage>
</organism>
<dbReference type="InterPro" id="IPR011990">
    <property type="entry name" value="TPR-like_helical_dom_sf"/>
</dbReference>
<dbReference type="SUPFAM" id="SSF48452">
    <property type="entry name" value="TPR-like"/>
    <property type="match status" value="1"/>
</dbReference>
<gene>
    <name evidence="2" type="ORF">Aco04nite_06410</name>
</gene>
<dbReference type="InterPro" id="IPR019734">
    <property type="entry name" value="TPR_rpt"/>
</dbReference>
<feature type="transmembrane region" description="Helical" evidence="1">
    <location>
        <begin position="151"/>
        <end position="172"/>
    </location>
</feature>
<protein>
    <recommendedName>
        <fullName evidence="4">Tetratricopeptide repeat protein</fullName>
    </recommendedName>
</protein>
<reference evidence="2" key="1">
    <citation type="submission" date="2021-03" db="EMBL/GenBank/DDBJ databases">
        <title>Whole genome shotgun sequence of Actinoplanes consettensis NBRC 14913.</title>
        <authorList>
            <person name="Komaki H."/>
            <person name="Tamura T."/>
        </authorList>
    </citation>
    <scope>NUCLEOTIDE SEQUENCE</scope>
    <source>
        <strain evidence="2">NBRC 14913</strain>
    </source>
</reference>
<proteinExistence type="predicted"/>
<dbReference type="Proteomes" id="UP000680865">
    <property type="component" value="Unassembled WGS sequence"/>
</dbReference>
<keyword evidence="1" id="KW-0472">Membrane</keyword>